<dbReference type="STRING" id="571913.VV02_20525"/>
<dbReference type="EMBL" id="CP011112">
    <property type="protein sequence ID" value="AKU19151.1"/>
    <property type="molecule type" value="Genomic_DNA"/>
</dbReference>
<gene>
    <name evidence="4" type="ORF">VV02_20525</name>
</gene>
<sequence>MGVTLLMWASAFVAIRHLGHELSGGPLAFGRLLVASVVLGVVVLIDKARSKVPGAWPDRTGWLRVIACGVLWFGIYNVALNEGERRVDAGTAAMLVNVGPVLLAVLAGLFLGEGFPRRLVVGTSVAFAGVVVIGIGTSTGGAQTAGVALCLLSALTYALAVVAQKPLLATMSALRVTWLAIVVATVCCLPYAPGLVDQLADSGPATVGWVIYLGVGPTALAFTTWAYALARSTAGSTGMTTLLVPPLTILLGWLLLGEAPPALAYAGGALCLAGVVLARRKAQVKPAAPSSRPAGS</sequence>
<dbReference type="PANTHER" id="PTHR12715">
    <property type="entry name" value="TRANSPORTER, DRUG/METABOLITE EXPORTER FAMILY"/>
    <property type="match status" value="1"/>
</dbReference>
<keyword evidence="5" id="KW-1185">Reference proteome</keyword>
<evidence type="ECO:0000313" key="5">
    <source>
        <dbReference type="Proteomes" id="UP000066480"/>
    </source>
</evidence>
<feature type="transmembrane region" description="Helical" evidence="2">
    <location>
        <begin position="237"/>
        <end position="256"/>
    </location>
</feature>
<dbReference type="Proteomes" id="UP000066480">
    <property type="component" value="Chromosome"/>
</dbReference>
<feature type="transmembrane region" description="Helical" evidence="2">
    <location>
        <begin position="176"/>
        <end position="196"/>
    </location>
</feature>
<dbReference type="Pfam" id="PF00892">
    <property type="entry name" value="EamA"/>
    <property type="match status" value="2"/>
</dbReference>
<evidence type="ECO:0000313" key="4">
    <source>
        <dbReference type="EMBL" id="AKU19151.1"/>
    </source>
</evidence>
<proteinExistence type="inferred from homology"/>
<dbReference type="InterPro" id="IPR000620">
    <property type="entry name" value="EamA_dom"/>
</dbReference>
<dbReference type="AlphaFoldDB" id="A0A0K1JR02"/>
<feature type="transmembrane region" description="Helical" evidence="2">
    <location>
        <begin position="61"/>
        <end position="80"/>
    </location>
</feature>
<feature type="transmembrane region" description="Helical" evidence="2">
    <location>
        <begin position="119"/>
        <end position="139"/>
    </location>
</feature>
<dbReference type="PATRIC" id="fig|571913.6.peg.4162"/>
<keyword evidence="2" id="KW-1133">Transmembrane helix</keyword>
<evidence type="ECO:0000259" key="3">
    <source>
        <dbReference type="Pfam" id="PF00892"/>
    </source>
</evidence>
<keyword evidence="2" id="KW-0812">Transmembrane</keyword>
<reference evidence="4 5" key="1">
    <citation type="submission" date="2015-03" db="EMBL/GenBank/DDBJ databases">
        <title>Luteipulveratus halotolerans sp. nov., a novel actinobacterium (Dermacoccaceae) from Sarawak, Malaysia.</title>
        <authorList>
            <person name="Juboi H."/>
            <person name="Basik A."/>
            <person name="Shamsul S.S."/>
            <person name="Arnold P."/>
            <person name="Schmitt E.K."/>
            <person name="Sanglier J.-J."/>
            <person name="Yeo T."/>
        </authorList>
    </citation>
    <scope>NUCLEOTIDE SEQUENCE [LARGE SCALE GENOMIC DNA]</scope>
    <source>
        <strain evidence="4 5">MN07-A0370</strain>
    </source>
</reference>
<dbReference type="GO" id="GO:0016020">
    <property type="term" value="C:membrane"/>
    <property type="evidence" value="ECO:0007669"/>
    <property type="project" value="InterPro"/>
</dbReference>
<dbReference type="InterPro" id="IPR037185">
    <property type="entry name" value="EmrE-like"/>
</dbReference>
<dbReference type="InterPro" id="IPR052756">
    <property type="entry name" value="Alkyne_AA_exporter"/>
</dbReference>
<comment type="similarity">
    <text evidence="1">Belongs to the EamA transporter family.</text>
</comment>
<evidence type="ECO:0000256" key="1">
    <source>
        <dbReference type="ARBA" id="ARBA00007362"/>
    </source>
</evidence>
<dbReference type="KEGG" id="lmoi:VV02_20525"/>
<keyword evidence="2" id="KW-0472">Membrane</keyword>
<evidence type="ECO:0000256" key="2">
    <source>
        <dbReference type="SAM" id="Phobius"/>
    </source>
</evidence>
<feature type="transmembrane region" description="Helical" evidence="2">
    <location>
        <begin position="29"/>
        <end position="49"/>
    </location>
</feature>
<feature type="domain" description="EamA" evidence="3">
    <location>
        <begin position="145"/>
        <end position="278"/>
    </location>
</feature>
<feature type="transmembrane region" description="Helical" evidence="2">
    <location>
        <begin position="262"/>
        <end position="278"/>
    </location>
</feature>
<protein>
    <recommendedName>
        <fullName evidence="3">EamA domain-containing protein</fullName>
    </recommendedName>
</protein>
<organism evidence="4 5">
    <name type="scientific">Luteipulveratus mongoliensis</name>
    <dbReference type="NCBI Taxonomy" id="571913"/>
    <lineage>
        <taxon>Bacteria</taxon>
        <taxon>Bacillati</taxon>
        <taxon>Actinomycetota</taxon>
        <taxon>Actinomycetes</taxon>
        <taxon>Micrococcales</taxon>
        <taxon>Dermacoccaceae</taxon>
        <taxon>Luteipulveratus</taxon>
    </lineage>
</organism>
<dbReference type="OrthoDB" id="3744378at2"/>
<accession>A0A0K1JR02</accession>
<feature type="domain" description="EamA" evidence="3">
    <location>
        <begin position="5"/>
        <end position="133"/>
    </location>
</feature>
<name>A0A0K1JR02_9MICO</name>
<dbReference type="SUPFAM" id="SSF103481">
    <property type="entry name" value="Multidrug resistance efflux transporter EmrE"/>
    <property type="match status" value="2"/>
</dbReference>
<feature type="transmembrane region" description="Helical" evidence="2">
    <location>
        <begin position="92"/>
        <end position="112"/>
    </location>
</feature>
<feature type="transmembrane region" description="Helical" evidence="2">
    <location>
        <begin position="145"/>
        <end position="164"/>
    </location>
</feature>
<dbReference type="PANTHER" id="PTHR12715:SF4">
    <property type="entry name" value="EAMA DOMAIN-CONTAINING PROTEIN"/>
    <property type="match status" value="1"/>
</dbReference>
<feature type="transmembrane region" description="Helical" evidence="2">
    <location>
        <begin position="208"/>
        <end position="230"/>
    </location>
</feature>